<dbReference type="PANTHER" id="PTHR12390">
    <property type="entry name" value="UROPORPHYRINOGEN III SYNTHASE"/>
    <property type="match status" value="1"/>
</dbReference>
<dbReference type="Gene3D" id="3.40.50.10090">
    <property type="match status" value="2"/>
</dbReference>
<keyword evidence="13" id="KW-0812">Transmembrane</keyword>
<dbReference type="GO" id="GO:0004852">
    <property type="term" value="F:uroporphyrinogen-III synthase activity"/>
    <property type="evidence" value="ECO:0007669"/>
    <property type="project" value="UniProtKB-EC"/>
</dbReference>
<feature type="region of interest" description="Disordered" evidence="12">
    <location>
        <begin position="182"/>
        <end position="243"/>
    </location>
</feature>
<name>A0A8D1BFM9_PIG</name>
<evidence type="ECO:0000256" key="10">
    <source>
        <dbReference type="ARBA" id="ARBA00048617"/>
    </source>
</evidence>
<comment type="catalytic activity">
    <reaction evidence="10">
        <text>hydroxymethylbilane = uroporphyrinogen III + H2O</text>
        <dbReference type="Rhea" id="RHEA:18965"/>
        <dbReference type="ChEBI" id="CHEBI:15377"/>
        <dbReference type="ChEBI" id="CHEBI:57308"/>
        <dbReference type="ChEBI" id="CHEBI:57845"/>
        <dbReference type="EC" id="4.2.1.75"/>
    </reaction>
</comment>
<dbReference type="GO" id="GO:0006780">
    <property type="term" value="P:uroporphyrinogen III biosynthetic process"/>
    <property type="evidence" value="ECO:0007669"/>
    <property type="project" value="InterPro"/>
</dbReference>
<dbReference type="InterPro" id="IPR003754">
    <property type="entry name" value="4pyrrol_synth_uPrphyn_synth"/>
</dbReference>
<sequence length="640" mass="69342">GSAWRSRRRAFEKRTEGRGEGGRHGGTRLSGCGEVRGWARGPERPQRIRDVSVKTNESQRGGWCRGGRRDRAGRSRTHTAARAWGRTKRELFLTRSLCLRTLRCGEAATRSSADIHTASAAERFCPRCKPDGAAYASHLIDDLVLFILAFVTVFIVFILPLDFILLLLLIARSRRPIAHGAPLGPGRHVAGLPAPAPLPRARPSGPTHTSRGGGRSRRTSALRRCQSPCPGRLHSPETLESGPTQGPVLAFSSSFHPASRLSTTPSPFPAVVRPISARAPGLTCWCACASFSCAVRRLRDPWSWRWRWCWRWCWGPGVGRRHGSGSHVVKGPTPGLVCPAGSLPAGGNPEILPPTGCLPSASLARRVPYKDGPATMKVLLLKDPKEDDDRGQDPYIRELGLYGLEATLIPVLSFEFLSLPSFSEKLSHPEGYGGLIFTSPRAVEAVKLCLEKANKTEAWETSLKEKWNSKSVYVVGNATASLVSKIGLDPEGENCGNAEKLAEYICSRESSALPLLFPCGNLKRETLPRMLKDKGVPMESITVYQTIPHPGIQGNLNSYYSQQGIPASITFFSPSGLSYSLKHIQELSGDSIDQIKFVAIGPTTARALAAQGLPVSCTAESPTPRALAAGIRTALQPHGC</sequence>
<dbReference type="AlphaFoldDB" id="A0A8D1BFM9"/>
<dbReference type="UniPathway" id="UPA00251">
    <property type="reaction ID" value="UER00320"/>
</dbReference>
<dbReference type="SUPFAM" id="SSF69618">
    <property type="entry name" value="HemD-like"/>
    <property type="match status" value="1"/>
</dbReference>
<feature type="region of interest" description="Disordered" evidence="12">
    <location>
        <begin position="1"/>
        <end position="80"/>
    </location>
</feature>
<protein>
    <recommendedName>
        <fullName evidence="9">Uroporphyrinogen-III synthase</fullName>
        <ecNumber evidence="3">4.2.1.75</ecNumber>
    </recommendedName>
    <alternativeName>
        <fullName evidence="8">Hydroxymethylbilane hydrolyase [cyclizing]</fullName>
    </alternativeName>
    <alternativeName>
        <fullName evidence="7">Uroporphyrinogen-III cosynthase</fullName>
    </alternativeName>
</protein>
<evidence type="ECO:0000256" key="1">
    <source>
        <dbReference type="ARBA" id="ARBA00004772"/>
    </source>
</evidence>
<evidence type="ECO:0000256" key="4">
    <source>
        <dbReference type="ARBA" id="ARBA00023133"/>
    </source>
</evidence>
<evidence type="ECO:0000256" key="2">
    <source>
        <dbReference type="ARBA" id="ARBA00008133"/>
    </source>
</evidence>
<dbReference type="Ensembl" id="ENSSSCT00035108201.1">
    <property type="protein sequence ID" value="ENSSSCP00035046852.1"/>
    <property type="gene ID" value="ENSSSCG00035078965.1"/>
</dbReference>
<dbReference type="Pfam" id="PF02602">
    <property type="entry name" value="HEM4"/>
    <property type="match status" value="1"/>
</dbReference>
<accession>A0A8D1BFM9</accession>
<feature type="compositionally biased region" description="Basic and acidic residues" evidence="12">
    <location>
        <begin position="12"/>
        <end position="23"/>
    </location>
</feature>
<evidence type="ECO:0000256" key="6">
    <source>
        <dbReference type="ARBA" id="ARBA00023244"/>
    </source>
</evidence>
<evidence type="ECO:0000259" key="14">
    <source>
        <dbReference type="Pfam" id="PF02602"/>
    </source>
</evidence>
<keyword evidence="13" id="KW-1133">Transmembrane helix</keyword>
<dbReference type="GO" id="GO:0006782">
    <property type="term" value="P:protoporphyrinogen IX biosynthetic process"/>
    <property type="evidence" value="ECO:0007669"/>
    <property type="project" value="UniProtKB-UniPathway"/>
</dbReference>
<feature type="domain" description="Tetrapyrrole biosynthesis uroporphyrinogen III synthase" evidence="14">
    <location>
        <begin position="395"/>
        <end position="628"/>
    </location>
</feature>
<evidence type="ECO:0000256" key="13">
    <source>
        <dbReference type="SAM" id="Phobius"/>
    </source>
</evidence>
<keyword evidence="5" id="KW-0456">Lyase</keyword>
<comment type="function">
    <text evidence="11">Catalyzes cyclization of the linear tetrapyrrole, hydroxymethylbilane, to the macrocyclic uroporphyrinogen III, the branch point for the various sub-pathways leading to the wide diversity of porphyrins. Porphyrins act as cofactors for a multitude of enzymes that perform a variety of processes within the cell such as methionine synthesis (vitamin B12) or oxygen transport (heme).</text>
</comment>
<comment type="pathway">
    <text evidence="1">Porphyrin-containing compound metabolism; protoporphyrin-IX biosynthesis; coproporphyrinogen-III from 5-aminolevulinate: step 3/4.</text>
</comment>
<organism evidence="15 16">
    <name type="scientific">Sus scrofa</name>
    <name type="common">Pig</name>
    <dbReference type="NCBI Taxonomy" id="9823"/>
    <lineage>
        <taxon>Eukaryota</taxon>
        <taxon>Metazoa</taxon>
        <taxon>Chordata</taxon>
        <taxon>Craniata</taxon>
        <taxon>Vertebrata</taxon>
        <taxon>Euteleostomi</taxon>
        <taxon>Mammalia</taxon>
        <taxon>Eutheria</taxon>
        <taxon>Laurasiatheria</taxon>
        <taxon>Artiodactyla</taxon>
        <taxon>Suina</taxon>
        <taxon>Suidae</taxon>
        <taxon>Sus</taxon>
    </lineage>
</organism>
<evidence type="ECO:0000313" key="16">
    <source>
        <dbReference type="Proteomes" id="UP000694720"/>
    </source>
</evidence>
<dbReference type="Proteomes" id="UP000694720">
    <property type="component" value="Unplaced"/>
</dbReference>
<evidence type="ECO:0000313" key="15">
    <source>
        <dbReference type="Ensembl" id="ENSSSCP00035046852.1"/>
    </source>
</evidence>
<dbReference type="GO" id="GO:0006785">
    <property type="term" value="P:heme B biosynthetic process"/>
    <property type="evidence" value="ECO:0007669"/>
    <property type="project" value="UniProtKB-ARBA"/>
</dbReference>
<dbReference type="PANTHER" id="PTHR12390:SF0">
    <property type="entry name" value="UROPORPHYRINOGEN-III SYNTHASE"/>
    <property type="match status" value="1"/>
</dbReference>
<feature type="transmembrane region" description="Helical" evidence="13">
    <location>
        <begin position="143"/>
        <end position="170"/>
    </location>
</feature>
<evidence type="ECO:0000256" key="7">
    <source>
        <dbReference type="ARBA" id="ARBA00031702"/>
    </source>
</evidence>
<keyword evidence="4" id="KW-0350">Heme biosynthesis</keyword>
<keyword evidence="13" id="KW-0472">Membrane</keyword>
<evidence type="ECO:0000256" key="11">
    <source>
        <dbReference type="ARBA" id="ARBA00060039"/>
    </source>
</evidence>
<dbReference type="EC" id="4.2.1.75" evidence="3"/>
<dbReference type="CDD" id="cd06578">
    <property type="entry name" value="HemD"/>
    <property type="match status" value="1"/>
</dbReference>
<dbReference type="FunFam" id="3.40.50.10090:FF:000003">
    <property type="entry name" value="uroporphyrinogen-III synthase"/>
    <property type="match status" value="1"/>
</dbReference>
<keyword evidence="6" id="KW-0627">Porphyrin biosynthesis</keyword>
<evidence type="ECO:0000256" key="9">
    <source>
        <dbReference type="ARBA" id="ARBA00040167"/>
    </source>
</evidence>
<evidence type="ECO:0000256" key="8">
    <source>
        <dbReference type="ARBA" id="ARBA00032649"/>
    </source>
</evidence>
<evidence type="ECO:0000256" key="3">
    <source>
        <dbReference type="ARBA" id="ARBA00013109"/>
    </source>
</evidence>
<reference evidence="15" key="1">
    <citation type="submission" date="2025-08" db="UniProtKB">
        <authorList>
            <consortium name="Ensembl"/>
        </authorList>
    </citation>
    <scope>IDENTIFICATION</scope>
</reference>
<evidence type="ECO:0000256" key="12">
    <source>
        <dbReference type="SAM" id="MobiDB-lite"/>
    </source>
</evidence>
<feature type="compositionally biased region" description="Low complexity" evidence="12">
    <location>
        <begin position="201"/>
        <end position="210"/>
    </location>
</feature>
<gene>
    <name evidence="15" type="primary">UROS</name>
</gene>
<proteinExistence type="inferred from homology"/>
<evidence type="ECO:0000256" key="5">
    <source>
        <dbReference type="ARBA" id="ARBA00023239"/>
    </source>
</evidence>
<feature type="compositionally biased region" description="Basic residues" evidence="12">
    <location>
        <begin position="1"/>
        <end position="11"/>
    </location>
</feature>
<dbReference type="InterPro" id="IPR036108">
    <property type="entry name" value="4pyrrol_syn_uPrphyn_synt_sf"/>
</dbReference>
<comment type="similarity">
    <text evidence="2">Belongs to the uroporphyrinogen-III synthase family.</text>
</comment>
<feature type="compositionally biased region" description="Basic and acidic residues" evidence="12">
    <location>
        <begin position="41"/>
        <end position="52"/>
    </location>
</feature>
<dbReference type="InterPro" id="IPR039793">
    <property type="entry name" value="UROS/Hem4"/>
</dbReference>